<evidence type="ECO:0000313" key="3">
    <source>
        <dbReference type="Proteomes" id="UP000198775"/>
    </source>
</evidence>
<feature type="transmembrane region" description="Helical" evidence="1">
    <location>
        <begin position="6"/>
        <end position="25"/>
    </location>
</feature>
<name>A0A1H8RDJ7_9EURY</name>
<protein>
    <submittedName>
        <fullName evidence="2">Uncharacterized protein</fullName>
    </submittedName>
</protein>
<reference evidence="3" key="1">
    <citation type="submission" date="2016-10" db="EMBL/GenBank/DDBJ databases">
        <authorList>
            <person name="Varghese N."/>
            <person name="Submissions S."/>
        </authorList>
    </citation>
    <scope>NUCLEOTIDE SEQUENCE [LARGE SCALE GENOMIC DNA]</scope>
    <source>
        <strain evidence="3">IBRC-M 10043</strain>
    </source>
</reference>
<keyword evidence="3" id="KW-1185">Reference proteome</keyword>
<dbReference type="AlphaFoldDB" id="A0A1H8RDJ7"/>
<evidence type="ECO:0000256" key="1">
    <source>
        <dbReference type="SAM" id="Phobius"/>
    </source>
</evidence>
<dbReference type="Proteomes" id="UP000198775">
    <property type="component" value="Unassembled WGS sequence"/>
</dbReference>
<dbReference type="EMBL" id="FOCX01000016">
    <property type="protein sequence ID" value="SEO64432.1"/>
    <property type="molecule type" value="Genomic_DNA"/>
</dbReference>
<keyword evidence="1" id="KW-0472">Membrane</keyword>
<sequence>MNQIEFVVAVVFSLGVIYSVIRWYLTDDERLNSEWFG</sequence>
<organism evidence="2 3">
    <name type="scientific">Halorientalis persicus</name>
    <dbReference type="NCBI Taxonomy" id="1367881"/>
    <lineage>
        <taxon>Archaea</taxon>
        <taxon>Methanobacteriati</taxon>
        <taxon>Methanobacteriota</taxon>
        <taxon>Stenosarchaea group</taxon>
        <taxon>Halobacteria</taxon>
        <taxon>Halobacteriales</taxon>
        <taxon>Haloarculaceae</taxon>
        <taxon>Halorientalis</taxon>
    </lineage>
</organism>
<accession>A0A1H8RDJ7</accession>
<keyword evidence="1" id="KW-1133">Transmembrane helix</keyword>
<proteinExistence type="predicted"/>
<gene>
    <name evidence="2" type="ORF">SAMN05216388_101626</name>
</gene>
<evidence type="ECO:0000313" key="2">
    <source>
        <dbReference type="EMBL" id="SEO64432.1"/>
    </source>
</evidence>
<keyword evidence="1" id="KW-0812">Transmembrane</keyword>